<keyword evidence="3" id="KW-1185">Reference proteome</keyword>
<evidence type="ECO:0000313" key="2">
    <source>
        <dbReference type="EMBL" id="KAF5828162.1"/>
    </source>
</evidence>
<protein>
    <submittedName>
        <fullName evidence="2">Uncharacterized protein</fullName>
    </submittedName>
</protein>
<comment type="caution">
    <text evidence="2">The sequence shown here is derived from an EMBL/GenBank/DDBJ whole genome shotgun (WGS) entry which is preliminary data.</text>
</comment>
<reference evidence="2" key="1">
    <citation type="submission" date="2017-08" db="EMBL/GenBank/DDBJ databases">
        <authorList>
            <person name="Polle J.E."/>
            <person name="Barry K."/>
            <person name="Cushman J."/>
            <person name="Schmutz J."/>
            <person name="Tran D."/>
            <person name="Hathwaick L.T."/>
            <person name="Yim W.C."/>
            <person name="Jenkins J."/>
            <person name="Mckie-Krisberg Z.M."/>
            <person name="Prochnik S."/>
            <person name="Lindquist E."/>
            <person name="Dockter R.B."/>
            <person name="Adam C."/>
            <person name="Molina H."/>
            <person name="Bunkerborg J."/>
            <person name="Jin E."/>
            <person name="Buchheim M."/>
            <person name="Magnuson J."/>
        </authorList>
    </citation>
    <scope>NUCLEOTIDE SEQUENCE</scope>
    <source>
        <strain evidence="2">CCAP 19/18</strain>
    </source>
</reference>
<feature type="signal peptide" evidence="1">
    <location>
        <begin position="1"/>
        <end position="15"/>
    </location>
</feature>
<gene>
    <name evidence="2" type="ORF">DUNSADRAFT_18102</name>
</gene>
<evidence type="ECO:0000256" key="1">
    <source>
        <dbReference type="SAM" id="SignalP"/>
    </source>
</evidence>
<dbReference type="EMBL" id="MU070350">
    <property type="protein sequence ID" value="KAF5828162.1"/>
    <property type="molecule type" value="Genomic_DNA"/>
</dbReference>
<feature type="chain" id="PRO_5047363333" evidence="1">
    <location>
        <begin position="16"/>
        <end position="74"/>
    </location>
</feature>
<dbReference type="Proteomes" id="UP000815325">
    <property type="component" value="Unassembled WGS sequence"/>
</dbReference>
<organism evidence="2 3">
    <name type="scientific">Dunaliella salina</name>
    <name type="common">Green alga</name>
    <name type="synonym">Protococcus salinus</name>
    <dbReference type="NCBI Taxonomy" id="3046"/>
    <lineage>
        <taxon>Eukaryota</taxon>
        <taxon>Viridiplantae</taxon>
        <taxon>Chlorophyta</taxon>
        <taxon>core chlorophytes</taxon>
        <taxon>Chlorophyceae</taxon>
        <taxon>CS clade</taxon>
        <taxon>Chlamydomonadales</taxon>
        <taxon>Dunaliellaceae</taxon>
        <taxon>Dunaliella</taxon>
    </lineage>
</organism>
<name>A0ABQ7G0M6_DUNSA</name>
<accession>A0ABQ7G0M6</accession>
<sequence>MSLLTFCARVLLAVGIDRRMTVHTYSDEGPHPCFVAPHSAELTCVRFAYRDSGCETMVITGGPASILLWDIASK</sequence>
<proteinExistence type="predicted"/>
<keyword evidence="1" id="KW-0732">Signal</keyword>
<evidence type="ECO:0000313" key="3">
    <source>
        <dbReference type="Proteomes" id="UP000815325"/>
    </source>
</evidence>